<evidence type="ECO:0000256" key="2">
    <source>
        <dbReference type="ARBA" id="ARBA00022759"/>
    </source>
</evidence>
<sequence length="165" mass="18396">MKRSIKFSLLSLLIIFMPVLPVLADVSGKVVKVLDGDTVDVLSKDSMNKMVKTRVRLAGIDAPEKKQPFGQRSRQQLSRLVGGKQVIVVGKQRDRYGRLLGTIMLDGRDINACQVRTGMAWAYRYKGKAATPAYLAPEAQARASKRGLWAQKSAVAPWEWRRAAR</sequence>
<dbReference type="GO" id="GO:0004519">
    <property type="term" value="F:endonuclease activity"/>
    <property type="evidence" value="ECO:0007669"/>
    <property type="project" value="UniProtKB-KW"/>
</dbReference>
<evidence type="ECO:0000256" key="3">
    <source>
        <dbReference type="ARBA" id="ARBA00022801"/>
    </source>
</evidence>
<dbReference type="SMART" id="SM00318">
    <property type="entry name" value="SNc"/>
    <property type="match status" value="1"/>
</dbReference>
<dbReference type="InterPro" id="IPR035437">
    <property type="entry name" value="SNase_OB-fold_sf"/>
</dbReference>
<dbReference type="InterPro" id="IPR016071">
    <property type="entry name" value="Staphylococal_nuclease_OB-fold"/>
</dbReference>
<evidence type="ECO:0000313" key="6">
    <source>
        <dbReference type="Proteomes" id="UP000254848"/>
    </source>
</evidence>
<dbReference type="Gene3D" id="2.40.50.90">
    <property type="match status" value="1"/>
</dbReference>
<accession>A0A370R364</accession>
<dbReference type="PANTHER" id="PTHR12302:SF3">
    <property type="entry name" value="SERINE_THREONINE-PROTEIN KINASE 31"/>
    <property type="match status" value="1"/>
</dbReference>
<evidence type="ECO:0000259" key="4">
    <source>
        <dbReference type="PROSITE" id="PS50830"/>
    </source>
</evidence>
<dbReference type="AlphaFoldDB" id="A0A370R364"/>
<dbReference type="PROSITE" id="PS50830">
    <property type="entry name" value="TNASE_3"/>
    <property type="match status" value="1"/>
</dbReference>
<dbReference type="EMBL" id="QRAP01000001">
    <property type="protein sequence ID" value="RDK96877.1"/>
    <property type="molecule type" value="Genomic_DNA"/>
</dbReference>
<protein>
    <submittedName>
        <fullName evidence="5">Endonuclease YncB(Thermonuclease family)</fullName>
    </submittedName>
</protein>
<feature type="domain" description="TNase-like" evidence="4">
    <location>
        <begin position="24"/>
        <end position="151"/>
    </location>
</feature>
<comment type="caution">
    <text evidence="5">The sequence shown here is derived from an EMBL/GenBank/DDBJ whole genome shotgun (WGS) entry which is preliminary data.</text>
</comment>
<evidence type="ECO:0000256" key="1">
    <source>
        <dbReference type="ARBA" id="ARBA00022722"/>
    </source>
</evidence>
<evidence type="ECO:0000313" key="5">
    <source>
        <dbReference type="EMBL" id="RDK96877.1"/>
    </source>
</evidence>
<dbReference type="SUPFAM" id="SSF50199">
    <property type="entry name" value="Staphylococcal nuclease"/>
    <property type="match status" value="1"/>
</dbReference>
<organism evidence="5 6">
    <name type="scientific">Enterobacillus tribolii</name>
    <dbReference type="NCBI Taxonomy" id="1487935"/>
    <lineage>
        <taxon>Bacteria</taxon>
        <taxon>Pseudomonadati</taxon>
        <taxon>Pseudomonadota</taxon>
        <taxon>Gammaproteobacteria</taxon>
        <taxon>Enterobacterales</taxon>
        <taxon>Hafniaceae</taxon>
        <taxon>Enterobacillus</taxon>
    </lineage>
</organism>
<dbReference type="GO" id="GO:0016787">
    <property type="term" value="F:hydrolase activity"/>
    <property type="evidence" value="ECO:0007669"/>
    <property type="project" value="UniProtKB-KW"/>
</dbReference>
<dbReference type="Proteomes" id="UP000254848">
    <property type="component" value="Unassembled WGS sequence"/>
</dbReference>
<proteinExistence type="predicted"/>
<keyword evidence="6" id="KW-1185">Reference proteome</keyword>
<keyword evidence="2 5" id="KW-0255">Endonuclease</keyword>
<reference evidence="5 6" key="1">
    <citation type="submission" date="2018-07" db="EMBL/GenBank/DDBJ databases">
        <title>Genomic Encyclopedia of Type Strains, Phase IV (KMG-IV): sequencing the most valuable type-strain genomes for metagenomic binning, comparative biology and taxonomic classification.</title>
        <authorList>
            <person name="Goeker M."/>
        </authorList>
    </citation>
    <scope>NUCLEOTIDE SEQUENCE [LARGE SCALE GENOMIC DNA]</scope>
    <source>
        <strain evidence="5 6">DSM 103736</strain>
    </source>
</reference>
<dbReference type="PANTHER" id="PTHR12302">
    <property type="entry name" value="EBNA2 BINDING PROTEIN P100"/>
    <property type="match status" value="1"/>
</dbReference>
<name>A0A370R364_9GAMM</name>
<dbReference type="Pfam" id="PF00565">
    <property type="entry name" value="SNase"/>
    <property type="match status" value="1"/>
</dbReference>
<gene>
    <name evidence="5" type="ORF">C8D90_101313</name>
</gene>
<keyword evidence="3" id="KW-0378">Hydrolase</keyword>
<keyword evidence="1" id="KW-0540">Nuclease</keyword>